<feature type="compositionally biased region" description="Basic and acidic residues" evidence="7">
    <location>
        <begin position="638"/>
        <end position="741"/>
    </location>
</feature>
<evidence type="ECO:0000256" key="7">
    <source>
        <dbReference type="SAM" id="MobiDB-lite"/>
    </source>
</evidence>
<proteinExistence type="predicted"/>
<evidence type="ECO:0008006" key="13">
    <source>
        <dbReference type="Google" id="ProtNLM"/>
    </source>
</evidence>
<dbReference type="OrthoDB" id="106784at2759"/>
<feature type="compositionally biased region" description="Basic and acidic residues" evidence="7">
    <location>
        <begin position="304"/>
        <end position="326"/>
    </location>
</feature>
<dbReference type="InterPro" id="IPR033489">
    <property type="entry name" value="RBBP6"/>
</dbReference>
<feature type="compositionally biased region" description="Low complexity" evidence="7">
    <location>
        <begin position="935"/>
        <end position="953"/>
    </location>
</feature>
<dbReference type="GO" id="GO:0016567">
    <property type="term" value="P:protein ubiquitination"/>
    <property type="evidence" value="ECO:0007669"/>
    <property type="project" value="InterPro"/>
</dbReference>
<keyword evidence="5" id="KW-0539">Nucleus</keyword>
<evidence type="ECO:0000259" key="8">
    <source>
        <dbReference type="PROSITE" id="PS50089"/>
    </source>
</evidence>
<evidence type="ECO:0000256" key="4">
    <source>
        <dbReference type="ARBA" id="ARBA00022833"/>
    </source>
</evidence>
<accession>A0A0L0FNW5</accession>
<dbReference type="GO" id="GO:0005634">
    <property type="term" value="C:nucleus"/>
    <property type="evidence" value="ECO:0007669"/>
    <property type="project" value="UniProtKB-SubCell"/>
</dbReference>
<keyword evidence="12" id="KW-1185">Reference proteome</keyword>
<evidence type="ECO:0000313" key="11">
    <source>
        <dbReference type="EMBL" id="KNC78434.1"/>
    </source>
</evidence>
<dbReference type="GeneID" id="25909638"/>
<protein>
    <recommendedName>
        <fullName evidence="13">RING-type domain-containing protein</fullName>
    </recommendedName>
</protein>
<feature type="domain" description="CCHC-type" evidence="9">
    <location>
        <begin position="129"/>
        <end position="144"/>
    </location>
</feature>
<evidence type="ECO:0000259" key="9">
    <source>
        <dbReference type="PROSITE" id="PS50158"/>
    </source>
</evidence>
<feature type="compositionally biased region" description="Basic residues" evidence="7">
    <location>
        <begin position="987"/>
        <end position="997"/>
    </location>
</feature>
<dbReference type="InterPro" id="IPR001841">
    <property type="entry name" value="Znf_RING"/>
</dbReference>
<dbReference type="PROSITE" id="PS50158">
    <property type="entry name" value="ZF_CCHC"/>
    <property type="match status" value="1"/>
</dbReference>
<feature type="compositionally biased region" description="Basic and acidic residues" evidence="7">
    <location>
        <begin position="1012"/>
        <end position="1044"/>
    </location>
</feature>
<feature type="compositionally biased region" description="Basic and acidic residues" evidence="7">
    <location>
        <begin position="453"/>
        <end position="474"/>
    </location>
</feature>
<feature type="region of interest" description="Disordered" evidence="7">
    <location>
        <begin position="286"/>
        <end position="960"/>
    </location>
</feature>
<dbReference type="PROSITE" id="PS50089">
    <property type="entry name" value="ZF_RING_2"/>
    <property type="match status" value="1"/>
</dbReference>
<evidence type="ECO:0000256" key="1">
    <source>
        <dbReference type="ARBA" id="ARBA00004123"/>
    </source>
</evidence>
<feature type="compositionally biased region" description="Basic and acidic residues" evidence="7">
    <location>
        <begin position="523"/>
        <end position="582"/>
    </location>
</feature>
<name>A0A0L0FNW5_9EUKA</name>
<reference evidence="11 12" key="1">
    <citation type="submission" date="2011-02" db="EMBL/GenBank/DDBJ databases">
        <title>The Genome Sequence of Sphaeroforma arctica JP610.</title>
        <authorList>
            <consortium name="The Broad Institute Genome Sequencing Platform"/>
            <person name="Russ C."/>
            <person name="Cuomo C."/>
            <person name="Young S.K."/>
            <person name="Zeng Q."/>
            <person name="Gargeya S."/>
            <person name="Alvarado L."/>
            <person name="Berlin A."/>
            <person name="Chapman S.B."/>
            <person name="Chen Z."/>
            <person name="Freedman E."/>
            <person name="Gellesch M."/>
            <person name="Goldberg J."/>
            <person name="Griggs A."/>
            <person name="Gujja S."/>
            <person name="Heilman E."/>
            <person name="Heiman D."/>
            <person name="Howarth C."/>
            <person name="Mehta T."/>
            <person name="Neiman D."/>
            <person name="Pearson M."/>
            <person name="Roberts A."/>
            <person name="Saif S."/>
            <person name="Shea T."/>
            <person name="Shenoy N."/>
            <person name="Sisk P."/>
            <person name="Stolte C."/>
            <person name="Sykes S."/>
            <person name="White J."/>
            <person name="Yandava C."/>
            <person name="Burger G."/>
            <person name="Gray M.W."/>
            <person name="Holland P.W.H."/>
            <person name="King N."/>
            <person name="Lang F.B.F."/>
            <person name="Roger A.J."/>
            <person name="Ruiz-Trillo I."/>
            <person name="Haas B."/>
            <person name="Nusbaum C."/>
            <person name="Birren B."/>
        </authorList>
    </citation>
    <scope>NUCLEOTIDE SEQUENCE [LARGE SCALE GENOMIC DNA]</scope>
    <source>
        <strain evidence="11 12">JP610</strain>
    </source>
</reference>
<evidence type="ECO:0000256" key="5">
    <source>
        <dbReference type="ARBA" id="ARBA00023242"/>
    </source>
</evidence>
<dbReference type="Gene3D" id="3.30.40.10">
    <property type="entry name" value="Zinc/RING finger domain, C3HC4 (zinc finger)"/>
    <property type="match status" value="1"/>
</dbReference>
<sequence length="1044" mass="116332">MAVSCLSLYHTAQYNKYSNNNELIPKNTSVLVKRAPINTNRRNHQPRSDTQSDPTVTGIALPPTTNTSSSMAPRPNKGPMTEEERLKSAMSKMTEDAGVNEYMSKQNGQRGPQQPYMDRNTKPAPTYICYRCGKPGHWIKFCPNDKGEPLNVKVMKPTTGIPKSFLRYTTDGETPGALMTEDGKFAVVQPNEREFSKAMKQTHGQGKKAAPGALPEDLKCQMCHQCLKEAVTIPCCGDNFCDECIRTCLLESNFTCPSCHSERVSPDALSANLSLRNEVLEWRASKGIVDSPAPQADKSPAGKVESDPDSKIKTSADKSPAGEKSDVVASDGGAGQARVSNIAEKGPENTREQGNHEPRGDARDGNDMQRSDNFRPDDNRDHLQGPSRGYRGDVRQQRQRNDYRGPPRNDRHPNGEGRGRPMGFNNDFGPDRRGGPETRNSAPAPGHQGGFDRNFDGRTGRGGPGDRGRGRDQFRPQNGRGPPPMHDRYDQHPARNAGPGDNSHGQRGDGFRDGFHGNGPTGRYDERRGQRGPAEMHKGRDNRSLHPAGLERGRDERNRGNGHVDPDNRDKSPRDRDRDFGDRGYAGRGRGGGQEWDRNDRGPGNESGYDRGGRARHASQRRSMSKEASPRASGATDAHARRSGARDGRERDGPAHDYAPREDGVRRSSRDDADTEGGRRRSSDRGDGYGSDGRRTQHYSGRDARSSDRSRGDNRDMGHNGGHSQDRGYEHTDSFGNDRGRSRSPVRVPEHEDGRRRGSYKGGSRSRGDRGQDNDGDRYDDRYDAGQDVRRTSDRDARVTTSRSRGDRREGAVPRGHSRDTEGRGHLEVRGERRLSVSERIGSREGVNDYKYRESEDDHGDRYSDTNQGASMVEDLGMTRRPSLRDNKRIDRKRGRNTRDEPAFDEFSQGNNDHKRVRHNSERSMNGEPRSLQDRLGNGNTNRRNKRTNSNNLARNNSELHVPKGISESLIARLARTDSALSLGSANKKKPRKSKKKNNNDNVKFVMAVSDDIMRDGDVDDGRGDYSDNESGARQDRRSRPEFW</sequence>
<feature type="region of interest" description="Disordered" evidence="7">
    <location>
        <begin position="982"/>
        <end position="1044"/>
    </location>
</feature>
<organism evidence="11 12">
    <name type="scientific">Sphaeroforma arctica JP610</name>
    <dbReference type="NCBI Taxonomy" id="667725"/>
    <lineage>
        <taxon>Eukaryota</taxon>
        <taxon>Ichthyosporea</taxon>
        <taxon>Ichthyophonida</taxon>
        <taxon>Sphaeroforma</taxon>
    </lineage>
</organism>
<keyword evidence="4" id="KW-0862">Zinc</keyword>
<dbReference type="EMBL" id="KQ242489">
    <property type="protein sequence ID" value="KNC78434.1"/>
    <property type="molecule type" value="Genomic_DNA"/>
</dbReference>
<evidence type="ECO:0000256" key="2">
    <source>
        <dbReference type="ARBA" id="ARBA00022723"/>
    </source>
</evidence>
<dbReference type="Pfam" id="PF00098">
    <property type="entry name" value="zf-CCHC"/>
    <property type="match status" value="1"/>
</dbReference>
<dbReference type="InterPro" id="IPR036875">
    <property type="entry name" value="Znf_CCHC_sf"/>
</dbReference>
<dbReference type="GO" id="GO:0006511">
    <property type="term" value="P:ubiquitin-dependent protein catabolic process"/>
    <property type="evidence" value="ECO:0007669"/>
    <property type="project" value="TreeGrafter"/>
</dbReference>
<dbReference type="RefSeq" id="XP_014152336.1">
    <property type="nucleotide sequence ID" value="XM_014296861.1"/>
</dbReference>
<dbReference type="Gene3D" id="4.10.60.10">
    <property type="entry name" value="Zinc finger, CCHC-type"/>
    <property type="match status" value="1"/>
</dbReference>
<feature type="compositionally biased region" description="Basic and acidic residues" evidence="7">
    <location>
        <begin position="390"/>
        <end position="419"/>
    </location>
</feature>
<dbReference type="SMART" id="SM00343">
    <property type="entry name" value="ZnF_C2HC"/>
    <property type="match status" value="1"/>
</dbReference>
<dbReference type="Proteomes" id="UP000054560">
    <property type="component" value="Unassembled WGS sequence"/>
</dbReference>
<evidence type="ECO:0000256" key="3">
    <source>
        <dbReference type="ARBA" id="ARBA00022771"/>
    </source>
</evidence>
<feature type="compositionally biased region" description="Basic and acidic residues" evidence="7">
    <location>
        <begin position="595"/>
        <end position="613"/>
    </location>
</feature>
<dbReference type="Gene3D" id="3.10.20.90">
    <property type="entry name" value="Phosphatidylinositol 3-kinase Catalytic Subunit, Chain A, domain 1"/>
    <property type="match status" value="1"/>
</dbReference>
<keyword evidence="2" id="KW-0479">Metal-binding</keyword>
<feature type="compositionally biased region" description="Basic and acidic residues" evidence="7">
    <location>
        <begin position="345"/>
        <end position="383"/>
    </location>
</feature>
<feature type="compositionally biased region" description="Gly residues" evidence="7">
    <location>
        <begin position="584"/>
        <end position="594"/>
    </location>
</feature>
<dbReference type="GO" id="GO:0061630">
    <property type="term" value="F:ubiquitin protein ligase activity"/>
    <property type="evidence" value="ECO:0007669"/>
    <property type="project" value="InterPro"/>
</dbReference>
<dbReference type="SUPFAM" id="SSF57756">
    <property type="entry name" value="Retrovirus zinc finger-like domains"/>
    <property type="match status" value="1"/>
</dbReference>
<feature type="compositionally biased region" description="Basic and acidic residues" evidence="7">
    <location>
        <begin position="504"/>
        <end position="515"/>
    </location>
</feature>
<gene>
    <name evidence="11" type="ORF">SARC_09134</name>
</gene>
<dbReference type="GO" id="GO:0003676">
    <property type="term" value="F:nucleic acid binding"/>
    <property type="evidence" value="ECO:0007669"/>
    <property type="project" value="InterPro"/>
</dbReference>
<dbReference type="AlphaFoldDB" id="A0A0L0FNW5"/>
<dbReference type="STRING" id="667725.A0A0L0FNW5"/>
<dbReference type="PROSITE" id="PS51282">
    <property type="entry name" value="DWNN"/>
    <property type="match status" value="1"/>
</dbReference>
<keyword evidence="3 6" id="KW-0863">Zinc-finger</keyword>
<evidence type="ECO:0000313" key="12">
    <source>
        <dbReference type="Proteomes" id="UP000054560"/>
    </source>
</evidence>
<dbReference type="GO" id="GO:0006397">
    <property type="term" value="P:mRNA processing"/>
    <property type="evidence" value="ECO:0007669"/>
    <property type="project" value="InterPro"/>
</dbReference>
<dbReference type="InterPro" id="IPR001878">
    <property type="entry name" value="Znf_CCHC"/>
</dbReference>
<evidence type="ECO:0000259" key="10">
    <source>
        <dbReference type="PROSITE" id="PS51282"/>
    </source>
</evidence>
<dbReference type="PANTHER" id="PTHR15439:SF0">
    <property type="entry name" value="CELL DIVISION CYCLE AND APOPTOSIS REGULATOR PROTEIN 1-RELATED"/>
    <property type="match status" value="1"/>
</dbReference>
<comment type="subcellular location">
    <subcellularLocation>
        <location evidence="1">Nucleus</location>
    </subcellularLocation>
</comment>
<evidence type="ECO:0000256" key="6">
    <source>
        <dbReference type="PROSITE-ProRule" id="PRU00047"/>
    </source>
</evidence>
<dbReference type="GO" id="GO:0008270">
    <property type="term" value="F:zinc ion binding"/>
    <property type="evidence" value="ECO:0007669"/>
    <property type="project" value="UniProtKB-KW"/>
</dbReference>
<dbReference type="PANTHER" id="PTHR15439">
    <property type="entry name" value="RETINOBLASTOMA-BINDING PROTEIN 6"/>
    <property type="match status" value="1"/>
</dbReference>
<feature type="compositionally biased region" description="Basic and acidic residues" evidence="7">
    <location>
        <begin position="766"/>
        <end position="864"/>
    </location>
</feature>
<dbReference type="CDD" id="cd16620">
    <property type="entry name" value="vRING-HC-C4C4_RBBP6"/>
    <property type="match status" value="1"/>
</dbReference>
<dbReference type="eggNOG" id="KOG0314">
    <property type="taxonomic scope" value="Eukaryota"/>
</dbReference>
<feature type="domain" description="RING-type" evidence="8">
    <location>
        <begin position="220"/>
        <end position="260"/>
    </location>
</feature>
<dbReference type="InterPro" id="IPR013083">
    <property type="entry name" value="Znf_RING/FYVE/PHD"/>
</dbReference>
<feature type="domain" description="DWNN" evidence="10">
    <location>
        <begin position="1"/>
        <end position="36"/>
    </location>
</feature>
<dbReference type="InterPro" id="IPR014891">
    <property type="entry name" value="DWNN_domain"/>
</dbReference>
<dbReference type="SUPFAM" id="SSF57850">
    <property type="entry name" value="RING/U-box"/>
    <property type="match status" value="1"/>
</dbReference>
<feature type="region of interest" description="Disordered" evidence="7">
    <location>
        <begin position="37"/>
        <end position="84"/>
    </location>
</feature>